<dbReference type="Proteomes" id="UP001454036">
    <property type="component" value="Unassembled WGS sequence"/>
</dbReference>
<evidence type="ECO:0000313" key="6">
    <source>
        <dbReference type="Proteomes" id="UP001454036"/>
    </source>
</evidence>
<proteinExistence type="inferred from homology"/>
<dbReference type="PANTHER" id="PTHR33155:SF3">
    <property type="entry name" value="PROTEIN FAF-LIKE, CHLOROPLASTIC"/>
    <property type="match status" value="1"/>
</dbReference>
<gene>
    <name evidence="4" type="ORF">LIER_39783</name>
    <name evidence="5" type="ORF">LIER_39947</name>
</gene>
<feature type="compositionally biased region" description="Acidic residues" evidence="2">
    <location>
        <begin position="303"/>
        <end position="314"/>
    </location>
</feature>
<dbReference type="EMBL" id="BAABME010022219">
    <property type="protein sequence ID" value="GAA0165277.1"/>
    <property type="molecule type" value="Genomic_DNA"/>
</dbReference>
<comment type="caution">
    <text evidence="4">The sequence shown here is derived from an EMBL/GenBank/DDBJ whole genome shotgun (WGS) entry which is preliminary data.</text>
</comment>
<evidence type="ECO:0000313" key="4">
    <source>
        <dbReference type="EMBL" id="GAA0164441.1"/>
    </source>
</evidence>
<comment type="similarity">
    <text evidence="1">Belongs to the fantastic four family.</text>
</comment>
<evidence type="ECO:0000256" key="2">
    <source>
        <dbReference type="SAM" id="MobiDB-lite"/>
    </source>
</evidence>
<feature type="compositionally biased region" description="Polar residues" evidence="2">
    <location>
        <begin position="160"/>
        <end position="177"/>
    </location>
</feature>
<protein>
    <recommendedName>
        <fullName evidence="3">FAF domain-containing protein</fullName>
    </recommendedName>
</protein>
<accession>A0AAV3QMR9</accession>
<sequence>MKMPAVQVSRNVPLPPTINTIEQHAPKIIEKQGIVTILGSNFQENQIPPSLRRTLSADMSSKNWLSQNGMSKMKRVSSSEEFETKVGDQEELKQNIPTHDDVWRSIQSQKEKGSIWSSILAEKKDNNIETSNQTSPYVHPLLRKSTSILSQKSLEICTESLGSETGSDGFSSYNPSKISDDKENENQEKIEHKIQCSEDFHVPKYNYNPSQKKVAQKKSFPPPLPSLSGRNDGCSSLQMQAHRKNGRLILEAVSVPQQNYFQINRQEGRLLLTLINNDPQEPNTPEKLEENVADFQEEFDNFEQFDVNEDETEEKEYKSSEYDQAEDEDEEKEDQMTEQSSSSFPTSGMINIPMMKSFLGMGKKDSLWSNKINKVVELMEAEQMVGKLVSIPHSLPTPAAAMARVIPLSSTTNPPPPPTGAPVASFNVYEYFWRRNNKTSIAGILDSSILKQQCSWNNLKDYNNDNNHQQEVVIMRGNKGDYFVPLVCKENRRSLLFWQPHCIATS</sequence>
<name>A0AAV3QMR9_LITER</name>
<reference evidence="4 6" key="1">
    <citation type="submission" date="2024-01" db="EMBL/GenBank/DDBJ databases">
        <title>The complete chloroplast genome sequence of Lithospermum erythrorhizon: insights into the phylogenetic relationship among Boraginaceae species and the maternal lineages of purple gromwells.</title>
        <authorList>
            <person name="Okada T."/>
            <person name="Watanabe K."/>
        </authorList>
    </citation>
    <scope>NUCLEOTIDE SEQUENCE [LARGE SCALE GENOMIC DNA]</scope>
</reference>
<feature type="compositionally biased region" description="Polar residues" evidence="2">
    <location>
        <begin position="340"/>
        <end position="349"/>
    </location>
</feature>
<dbReference type="AlphaFoldDB" id="A0AAV3QMR9"/>
<evidence type="ECO:0000256" key="1">
    <source>
        <dbReference type="ARBA" id="ARBA00008690"/>
    </source>
</evidence>
<keyword evidence="6" id="KW-1185">Reference proteome</keyword>
<dbReference type="EMBL" id="BAABME010021872">
    <property type="protein sequence ID" value="GAA0164441.1"/>
    <property type="molecule type" value="Genomic_DNA"/>
</dbReference>
<evidence type="ECO:0000313" key="5">
    <source>
        <dbReference type="EMBL" id="GAA0165277.1"/>
    </source>
</evidence>
<evidence type="ECO:0000259" key="3">
    <source>
        <dbReference type="Pfam" id="PF11250"/>
    </source>
</evidence>
<dbReference type="InterPro" id="IPR046431">
    <property type="entry name" value="FAF_dom"/>
</dbReference>
<feature type="compositionally biased region" description="Acidic residues" evidence="2">
    <location>
        <begin position="323"/>
        <end position="333"/>
    </location>
</feature>
<dbReference type="PANTHER" id="PTHR33155">
    <property type="entry name" value="FANTASTIC FOUR-LIKE PROTEIN (DUF3049)"/>
    <property type="match status" value="1"/>
</dbReference>
<feature type="region of interest" description="Disordered" evidence="2">
    <location>
        <begin position="303"/>
        <end position="349"/>
    </location>
</feature>
<feature type="region of interest" description="Disordered" evidence="2">
    <location>
        <begin position="160"/>
        <end position="187"/>
    </location>
</feature>
<dbReference type="Pfam" id="PF11250">
    <property type="entry name" value="FAF"/>
    <property type="match status" value="1"/>
</dbReference>
<organism evidence="4 6">
    <name type="scientific">Lithospermum erythrorhizon</name>
    <name type="common">Purple gromwell</name>
    <name type="synonym">Lithospermum officinale var. erythrorhizon</name>
    <dbReference type="NCBI Taxonomy" id="34254"/>
    <lineage>
        <taxon>Eukaryota</taxon>
        <taxon>Viridiplantae</taxon>
        <taxon>Streptophyta</taxon>
        <taxon>Embryophyta</taxon>
        <taxon>Tracheophyta</taxon>
        <taxon>Spermatophyta</taxon>
        <taxon>Magnoliopsida</taxon>
        <taxon>eudicotyledons</taxon>
        <taxon>Gunneridae</taxon>
        <taxon>Pentapetalae</taxon>
        <taxon>asterids</taxon>
        <taxon>lamiids</taxon>
        <taxon>Boraginales</taxon>
        <taxon>Boraginaceae</taxon>
        <taxon>Boraginoideae</taxon>
        <taxon>Lithospermeae</taxon>
        <taxon>Lithospermum</taxon>
    </lineage>
</organism>
<feature type="domain" description="FAF" evidence="3">
    <location>
        <begin position="219"/>
        <end position="274"/>
    </location>
</feature>
<feature type="compositionally biased region" description="Basic and acidic residues" evidence="2">
    <location>
        <begin position="178"/>
        <end position="187"/>
    </location>
</feature>
<dbReference type="InterPro" id="IPR021410">
    <property type="entry name" value="FAF"/>
</dbReference>